<name>A0A9W6K872_9PSED</name>
<dbReference type="Pfam" id="PF03412">
    <property type="entry name" value="Peptidase_C39"/>
    <property type="match status" value="1"/>
</dbReference>
<dbReference type="Proteomes" id="UP001143328">
    <property type="component" value="Unassembled WGS sequence"/>
</dbReference>
<dbReference type="CDD" id="cd02417">
    <property type="entry name" value="Peptidase_C39_likeA"/>
    <property type="match status" value="1"/>
</dbReference>
<gene>
    <name evidence="2" type="ORF">GCM10017655_42950</name>
</gene>
<evidence type="ECO:0000313" key="2">
    <source>
        <dbReference type="EMBL" id="GLK91231.1"/>
    </source>
</evidence>
<evidence type="ECO:0000313" key="3">
    <source>
        <dbReference type="Proteomes" id="UP001143328"/>
    </source>
</evidence>
<reference evidence="2" key="1">
    <citation type="journal article" date="2014" name="Int. J. Syst. Evol. Microbiol.">
        <title>Complete genome sequence of Corynebacterium casei LMG S-19264T (=DSM 44701T), isolated from a smear-ripened cheese.</title>
        <authorList>
            <consortium name="US DOE Joint Genome Institute (JGI-PGF)"/>
            <person name="Walter F."/>
            <person name="Albersmeier A."/>
            <person name="Kalinowski J."/>
            <person name="Ruckert C."/>
        </authorList>
    </citation>
    <scope>NUCLEOTIDE SEQUENCE</scope>
    <source>
        <strain evidence="2">VKM B-2935</strain>
    </source>
</reference>
<sequence>MSEEHQGPALQTEADTGLACLIMLARFHNVAASPEQLAHEYLEKGRHFGRAELLLASKQLGLKAHSVRSKIERLPHLPLPAIAVSVDGDFFIIAQLDGEKALIHDPRSARPEVVTFEDLKGRWSWELVLVRSQASLAAELAKFDFTWFIPAVVKYRKLLGEVIRLYCRGRC</sequence>
<dbReference type="RefSeq" id="WP_271197472.1">
    <property type="nucleotide sequence ID" value="NZ_BSFN01000018.1"/>
</dbReference>
<dbReference type="PROSITE" id="PS50990">
    <property type="entry name" value="PEPTIDASE_C39"/>
    <property type="match status" value="1"/>
</dbReference>
<dbReference type="GO" id="GO:0005524">
    <property type="term" value="F:ATP binding"/>
    <property type="evidence" value="ECO:0007669"/>
    <property type="project" value="InterPro"/>
</dbReference>
<evidence type="ECO:0000259" key="1">
    <source>
        <dbReference type="PROSITE" id="PS50990"/>
    </source>
</evidence>
<dbReference type="InterPro" id="IPR039395">
    <property type="entry name" value="Peptidase_C39-like_A"/>
</dbReference>
<dbReference type="GO" id="GO:0006508">
    <property type="term" value="P:proteolysis"/>
    <property type="evidence" value="ECO:0007669"/>
    <property type="project" value="InterPro"/>
</dbReference>
<comment type="caution">
    <text evidence="2">The sequence shown here is derived from an EMBL/GenBank/DDBJ whole genome shotgun (WGS) entry which is preliminary data.</text>
</comment>
<dbReference type="InterPro" id="IPR005074">
    <property type="entry name" value="Peptidase_C39"/>
</dbReference>
<dbReference type="GO" id="GO:0008233">
    <property type="term" value="F:peptidase activity"/>
    <property type="evidence" value="ECO:0007669"/>
    <property type="project" value="InterPro"/>
</dbReference>
<organism evidence="2 3">
    <name type="scientific">Pseudomonas turukhanskensis</name>
    <dbReference type="NCBI Taxonomy" id="1806536"/>
    <lineage>
        <taxon>Bacteria</taxon>
        <taxon>Pseudomonadati</taxon>
        <taxon>Pseudomonadota</taxon>
        <taxon>Gammaproteobacteria</taxon>
        <taxon>Pseudomonadales</taxon>
        <taxon>Pseudomonadaceae</taxon>
        <taxon>Pseudomonas</taxon>
    </lineage>
</organism>
<protein>
    <recommendedName>
        <fullName evidence="1">Peptidase C39 domain-containing protein</fullName>
    </recommendedName>
</protein>
<dbReference type="GO" id="GO:0016020">
    <property type="term" value="C:membrane"/>
    <property type="evidence" value="ECO:0007669"/>
    <property type="project" value="InterPro"/>
</dbReference>
<dbReference type="Gene3D" id="3.90.70.10">
    <property type="entry name" value="Cysteine proteinases"/>
    <property type="match status" value="1"/>
</dbReference>
<feature type="domain" description="Peptidase C39" evidence="1">
    <location>
        <begin position="11"/>
        <end position="130"/>
    </location>
</feature>
<keyword evidence="3" id="KW-1185">Reference proteome</keyword>
<dbReference type="EMBL" id="BSFN01000018">
    <property type="protein sequence ID" value="GLK91231.1"/>
    <property type="molecule type" value="Genomic_DNA"/>
</dbReference>
<dbReference type="AlphaFoldDB" id="A0A9W6K872"/>
<accession>A0A9W6K872</accession>
<proteinExistence type="predicted"/>
<reference evidence="2" key="2">
    <citation type="submission" date="2023-01" db="EMBL/GenBank/DDBJ databases">
        <authorList>
            <person name="Sun Q."/>
            <person name="Evtushenko L."/>
        </authorList>
    </citation>
    <scope>NUCLEOTIDE SEQUENCE</scope>
    <source>
        <strain evidence="2">VKM B-2935</strain>
    </source>
</reference>